<feature type="region of interest" description="Disordered" evidence="1">
    <location>
        <begin position="130"/>
        <end position="172"/>
    </location>
</feature>
<dbReference type="CDD" id="cd02440">
    <property type="entry name" value="AdoMet_MTases"/>
    <property type="match status" value="1"/>
</dbReference>
<dbReference type="InterPro" id="IPR041698">
    <property type="entry name" value="Methyltransf_25"/>
</dbReference>
<dbReference type="GO" id="GO:0008168">
    <property type="term" value="F:methyltransferase activity"/>
    <property type="evidence" value="ECO:0007669"/>
    <property type="project" value="TreeGrafter"/>
</dbReference>
<evidence type="ECO:0000256" key="1">
    <source>
        <dbReference type="SAM" id="MobiDB-lite"/>
    </source>
</evidence>
<dbReference type="OrthoDB" id="2013972at2759"/>
<keyword evidence="4" id="KW-1185">Reference proteome</keyword>
<feature type="region of interest" description="Disordered" evidence="1">
    <location>
        <begin position="458"/>
        <end position="511"/>
    </location>
</feature>
<evidence type="ECO:0000313" key="4">
    <source>
        <dbReference type="Proteomes" id="UP000305067"/>
    </source>
</evidence>
<feature type="region of interest" description="Disordered" evidence="1">
    <location>
        <begin position="684"/>
        <end position="710"/>
    </location>
</feature>
<dbReference type="AlphaFoldDB" id="A0A5C3QL06"/>
<feature type="compositionally biased region" description="Pro residues" evidence="1">
    <location>
        <begin position="68"/>
        <end position="88"/>
    </location>
</feature>
<dbReference type="PANTHER" id="PTHR43591:SF24">
    <property type="entry name" value="2-METHOXY-6-POLYPRENYL-1,4-BENZOQUINOL METHYLASE, MITOCHONDRIAL"/>
    <property type="match status" value="1"/>
</dbReference>
<dbReference type="EMBL" id="ML178823">
    <property type="protein sequence ID" value="TFL02028.1"/>
    <property type="molecule type" value="Genomic_DNA"/>
</dbReference>
<organism evidence="3 4">
    <name type="scientific">Pterulicium gracile</name>
    <dbReference type="NCBI Taxonomy" id="1884261"/>
    <lineage>
        <taxon>Eukaryota</taxon>
        <taxon>Fungi</taxon>
        <taxon>Dikarya</taxon>
        <taxon>Basidiomycota</taxon>
        <taxon>Agaricomycotina</taxon>
        <taxon>Agaricomycetes</taxon>
        <taxon>Agaricomycetidae</taxon>
        <taxon>Agaricales</taxon>
        <taxon>Pleurotineae</taxon>
        <taxon>Pterulaceae</taxon>
        <taxon>Pterulicium</taxon>
    </lineage>
</organism>
<dbReference type="Pfam" id="PF13649">
    <property type="entry name" value="Methyltransf_25"/>
    <property type="match status" value="1"/>
</dbReference>
<dbReference type="Gene3D" id="3.40.50.150">
    <property type="entry name" value="Vaccinia Virus protein VP39"/>
    <property type="match status" value="1"/>
</dbReference>
<feature type="compositionally biased region" description="Low complexity" evidence="1">
    <location>
        <begin position="89"/>
        <end position="101"/>
    </location>
</feature>
<feature type="region of interest" description="Disordered" evidence="1">
    <location>
        <begin position="729"/>
        <end position="769"/>
    </location>
</feature>
<gene>
    <name evidence="3" type="ORF">BDV98DRAFT_592526</name>
</gene>
<evidence type="ECO:0000313" key="3">
    <source>
        <dbReference type="EMBL" id="TFL02028.1"/>
    </source>
</evidence>
<proteinExistence type="predicted"/>
<feature type="compositionally biased region" description="Low complexity" evidence="1">
    <location>
        <begin position="37"/>
        <end position="50"/>
    </location>
</feature>
<evidence type="ECO:0000259" key="2">
    <source>
        <dbReference type="Pfam" id="PF13649"/>
    </source>
</evidence>
<feature type="compositionally biased region" description="Low complexity" evidence="1">
    <location>
        <begin position="481"/>
        <end position="494"/>
    </location>
</feature>
<accession>A0A5C3QL06</accession>
<dbReference type="PANTHER" id="PTHR43591">
    <property type="entry name" value="METHYLTRANSFERASE"/>
    <property type="match status" value="1"/>
</dbReference>
<feature type="region of interest" description="Disordered" evidence="1">
    <location>
        <begin position="1"/>
        <end position="114"/>
    </location>
</feature>
<reference evidence="3 4" key="1">
    <citation type="journal article" date="2019" name="Nat. Ecol. Evol.">
        <title>Megaphylogeny resolves global patterns of mushroom evolution.</title>
        <authorList>
            <person name="Varga T."/>
            <person name="Krizsan K."/>
            <person name="Foldi C."/>
            <person name="Dima B."/>
            <person name="Sanchez-Garcia M."/>
            <person name="Sanchez-Ramirez S."/>
            <person name="Szollosi G.J."/>
            <person name="Szarkandi J.G."/>
            <person name="Papp V."/>
            <person name="Albert L."/>
            <person name="Andreopoulos W."/>
            <person name="Angelini C."/>
            <person name="Antonin V."/>
            <person name="Barry K.W."/>
            <person name="Bougher N.L."/>
            <person name="Buchanan P."/>
            <person name="Buyck B."/>
            <person name="Bense V."/>
            <person name="Catcheside P."/>
            <person name="Chovatia M."/>
            <person name="Cooper J."/>
            <person name="Damon W."/>
            <person name="Desjardin D."/>
            <person name="Finy P."/>
            <person name="Geml J."/>
            <person name="Haridas S."/>
            <person name="Hughes K."/>
            <person name="Justo A."/>
            <person name="Karasinski D."/>
            <person name="Kautmanova I."/>
            <person name="Kiss B."/>
            <person name="Kocsube S."/>
            <person name="Kotiranta H."/>
            <person name="LaButti K.M."/>
            <person name="Lechner B.E."/>
            <person name="Liimatainen K."/>
            <person name="Lipzen A."/>
            <person name="Lukacs Z."/>
            <person name="Mihaltcheva S."/>
            <person name="Morgado L.N."/>
            <person name="Niskanen T."/>
            <person name="Noordeloos M.E."/>
            <person name="Ohm R.A."/>
            <person name="Ortiz-Santana B."/>
            <person name="Ovrebo C."/>
            <person name="Racz N."/>
            <person name="Riley R."/>
            <person name="Savchenko A."/>
            <person name="Shiryaev A."/>
            <person name="Soop K."/>
            <person name="Spirin V."/>
            <person name="Szebenyi C."/>
            <person name="Tomsovsky M."/>
            <person name="Tulloss R.E."/>
            <person name="Uehling J."/>
            <person name="Grigoriev I.V."/>
            <person name="Vagvolgyi C."/>
            <person name="Papp T."/>
            <person name="Martin F.M."/>
            <person name="Miettinen O."/>
            <person name="Hibbett D.S."/>
            <person name="Nagy L.G."/>
        </authorList>
    </citation>
    <scope>NUCLEOTIDE SEQUENCE [LARGE SCALE GENOMIC DNA]</scope>
    <source>
        <strain evidence="3 4">CBS 309.79</strain>
    </source>
</reference>
<dbReference type="Proteomes" id="UP000305067">
    <property type="component" value="Unassembled WGS sequence"/>
</dbReference>
<protein>
    <recommendedName>
        <fullName evidence="2">Methyltransferase domain-containing protein</fullName>
    </recommendedName>
</protein>
<dbReference type="STRING" id="1884261.A0A5C3QL06"/>
<sequence>MSSKSAAGRRRLRAQAGPPTSPKSPTNAYPSPPPSTKPIISAPLPSPIIATSRHRGDWFISRAVSPTSSPPIRPPRPDSPPLRPPRPDSPYSYASSSDQYPTSITSRIYPSPPLSEISGFTAIRDFAASPTFTSISSRPENHRPPPLKPQRVEPSTPQKFFPPGRSTVRPTKDSPIKIKFNLKKKGIEQASGDKPQQSRFKALLRREKKKKDAISEIRPLPLPPVAPSRTAAAQSVESVLLTPSFTAKDTWLKKNDCKVHPYPEVPYPQSYDHHVLENDRHADMLLHRLRSGSPLFCDTGSKAPRTVLDLGCGPGYWVLEAARAWQRQGTFLIGFDMVDVTQGWPSLSERPNFKLVRGNFLQRLPFADESFDFVRMANLSLCIPYNLWYTVLSEVMRVLTYGGRLELIDDEIMFSYGRDEFPLPASPSPAPMINIPIPSPSFNMQAAARSSDSVDTRESAYDGCSIDDSHAPSRSVRTPTSLSGSHSSGSRASLQNSHDSTIGSRPDGDSRVAASQDLETVFENMIVQRLGLHLSPADFVLDIMKNVFGKRRAHLLTSMHLKLAPSELESQTTPPNGSLAAPPFVPQATLAADMAAESLRAAGARARSLESCPGLVLWPHTFIPIPHEELEMHACRNPKILLACKPALADYVEVNEDGARVVDEEFWDALWEYEAFLKERYTKSERKDSKQGSNQSSHFRRTSGTSVTSEISRDMHSYQSMFQDSFSWEHGGEDSPIERSSTPTQARHAFNTDISPKSSICSEVPPYTKEDQPHVRTIRVFEAIKTKS</sequence>
<dbReference type="InterPro" id="IPR029063">
    <property type="entry name" value="SAM-dependent_MTases_sf"/>
</dbReference>
<feature type="domain" description="Methyltransferase" evidence="2">
    <location>
        <begin position="307"/>
        <end position="403"/>
    </location>
</feature>
<name>A0A5C3QL06_9AGAR</name>
<dbReference type="SUPFAM" id="SSF53335">
    <property type="entry name" value="S-adenosyl-L-methionine-dependent methyltransferases"/>
    <property type="match status" value="1"/>
</dbReference>
<feature type="compositionally biased region" description="Polar residues" evidence="1">
    <location>
        <begin position="752"/>
        <end position="761"/>
    </location>
</feature>
<feature type="compositionally biased region" description="Polar residues" evidence="1">
    <location>
        <begin position="691"/>
        <end position="710"/>
    </location>
</feature>